<feature type="domain" description="DDE Tnp4" evidence="8">
    <location>
        <begin position="102"/>
        <end position="220"/>
    </location>
</feature>
<organism evidence="9 10">
    <name type="scientific">Plutella xylostella</name>
    <name type="common">Diamondback moth</name>
    <name type="synonym">Plutella maculipennis</name>
    <dbReference type="NCBI Taxonomy" id="51655"/>
    <lineage>
        <taxon>Eukaryota</taxon>
        <taxon>Metazoa</taxon>
        <taxon>Ecdysozoa</taxon>
        <taxon>Arthropoda</taxon>
        <taxon>Hexapoda</taxon>
        <taxon>Insecta</taxon>
        <taxon>Pterygota</taxon>
        <taxon>Neoptera</taxon>
        <taxon>Endopterygota</taxon>
        <taxon>Lepidoptera</taxon>
        <taxon>Glossata</taxon>
        <taxon>Ditrysia</taxon>
        <taxon>Yponomeutoidea</taxon>
        <taxon>Plutellidae</taxon>
        <taxon>Plutella</taxon>
    </lineage>
</organism>
<comment type="similarity">
    <text evidence="3">Belongs to the HARBI1 family.</text>
</comment>
<keyword evidence="4" id="KW-0540">Nuclease</keyword>
<comment type="subcellular location">
    <subcellularLocation>
        <location evidence="2">Nucleus</location>
    </subcellularLocation>
</comment>
<evidence type="ECO:0000256" key="4">
    <source>
        <dbReference type="ARBA" id="ARBA00022722"/>
    </source>
</evidence>
<evidence type="ECO:0000256" key="5">
    <source>
        <dbReference type="ARBA" id="ARBA00022723"/>
    </source>
</evidence>
<dbReference type="GO" id="GO:0004518">
    <property type="term" value="F:nuclease activity"/>
    <property type="evidence" value="ECO:0007669"/>
    <property type="project" value="UniProtKB-KW"/>
</dbReference>
<comment type="cofactor">
    <cofactor evidence="1">
        <name>a divalent metal cation</name>
        <dbReference type="ChEBI" id="CHEBI:60240"/>
    </cofactor>
</comment>
<dbReference type="InterPro" id="IPR045249">
    <property type="entry name" value="HARBI1-like"/>
</dbReference>
<keyword evidence="7" id="KW-0539">Nucleus</keyword>
<dbReference type="PANTHER" id="PTHR22930">
    <property type="match status" value="1"/>
</dbReference>
<dbReference type="GO" id="GO:0016787">
    <property type="term" value="F:hydrolase activity"/>
    <property type="evidence" value="ECO:0007669"/>
    <property type="project" value="UniProtKB-KW"/>
</dbReference>
<dbReference type="GO" id="GO:0046872">
    <property type="term" value="F:metal ion binding"/>
    <property type="evidence" value="ECO:0007669"/>
    <property type="project" value="UniProtKB-KW"/>
</dbReference>
<name>A0A8S4GGY4_PLUXY</name>
<dbReference type="InterPro" id="IPR027806">
    <property type="entry name" value="HARBI1_dom"/>
</dbReference>
<dbReference type="EMBL" id="CAJHNJ030000585">
    <property type="protein sequence ID" value="CAG9138332.1"/>
    <property type="molecule type" value="Genomic_DNA"/>
</dbReference>
<evidence type="ECO:0000256" key="2">
    <source>
        <dbReference type="ARBA" id="ARBA00004123"/>
    </source>
</evidence>
<keyword evidence="5" id="KW-0479">Metal-binding</keyword>
<gene>
    <name evidence="9" type="ORF">PLXY2_LOCUS16585</name>
</gene>
<keyword evidence="10" id="KW-1185">Reference proteome</keyword>
<dbReference type="Proteomes" id="UP000653454">
    <property type="component" value="Unassembled WGS sequence"/>
</dbReference>
<protein>
    <submittedName>
        <fullName evidence="9">(diamondback moth) hypothetical protein</fullName>
    </submittedName>
</protein>
<dbReference type="GO" id="GO:0005634">
    <property type="term" value="C:nucleus"/>
    <property type="evidence" value="ECO:0007669"/>
    <property type="project" value="UniProtKB-SubCell"/>
</dbReference>
<evidence type="ECO:0000256" key="3">
    <source>
        <dbReference type="ARBA" id="ARBA00006958"/>
    </source>
</evidence>
<dbReference type="PANTHER" id="PTHR22930:SF286">
    <property type="entry name" value="NUCLEASE HARBI1"/>
    <property type="match status" value="1"/>
</dbReference>
<evidence type="ECO:0000313" key="9">
    <source>
        <dbReference type="EMBL" id="CAG9138332.1"/>
    </source>
</evidence>
<evidence type="ECO:0000256" key="7">
    <source>
        <dbReference type="ARBA" id="ARBA00023242"/>
    </source>
</evidence>
<keyword evidence="6" id="KW-0378">Hydrolase</keyword>
<evidence type="ECO:0000259" key="8">
    <source>
        <dbReference type="Pfam" id="PF13359"/>
    </source>
</evidence>
<evidence type="ECO:0000256" key="1">
    <source>
        <dbReference type="ARBA" id="ARBA00001968"/>
    </source>
</evidence>
<dbReference type="AlphaFoldDB" id="A0A8S4GGY4"/>
<reference evidence="9" key="1">
    <citation type="submission" date="2020-11" db="EMBL/GenBank/DDBJ databases">
        <authorList>
            <person name="Whiteford S."/>
        </authorList>
    </citation>
    <scope>NUCLEOTIDE SEQUENCE</scope>
</reference>
<sequence>MEAVQAIAAIDVVENLPRRRIKLYNARADPFSLPDVEFRSRYRFQKDTMNYIIDLVRDDIVVDQRGCGTTPELQVLTAIRCWGRREVQDDAGELHGLSQPTVICDATLQIMDLVARWRGSTHDSRIFTESSIKQRFERREFRGRLLGDSGYRLEPYLFTPITRPQNVAEEHYSEAHISTRNTIERCFGVWKQRFQCLLHGMSVKMENIKPTIVALAILHNIAIKREGQIDFDAEEQLHHPALPEEDAHIEGGHRANINNAFLRAFVARHFNN</sequence>
<comment type="caution">
    <text evidence="9">The sequence shown here is derived from an EMBL/GenBank/DDBJ whole genome shotgun (WGS) entry which is preliminary data.</text>
</comment>
<proteinExistence type="inferred from homology"/>
<evidence type="ECO:0000313" key="10">
    <source>
        <dbReference type="Proteomes" id="UP000653454"/>
    </source>
</evidence>
<evidence type="ECO:0000256" key="6">
    <source>
        <dbReference type="ARBA" id="ARBA00022801"/>
    </source>
</evidence>
<dbReference type="Pfam" id="PF13359">
    <property type="entry name" value="DDE_Tnp_4"/>
    <property type="match status" value="1"/>
</dbReference>
<accession>A0A8S4GGY4</accession>